<feature type="region of interest" description="Disordered" evidence="6">
    <location>
        <begin position="834"/>
        <end position="894"/>
    </location>
</feature>
<evidence type="ECO:0000256" key="2">
    <source>
        <dbReference type="ARBA" id="ARBA00022540"/>
    </source>
</evidence>
<dbReference type="AlphaFoldDB" id="A0A8K0JPL2"/>
<dbReference type="InterPro" id="IPR036388">
    <property type="entry name" value="WH-like_DNA-bd_sf"/>
</dbReference>
<dbReference type="InterPro" id="IPR027516">
    <property type="entry name" value="EIF3C"/>
</dbReference>
<evidence type="ECO:0000259" key="7">
    <source>
        <dbReference type="PROSITE" id="PS50250"/>
    </source>
</evidence>
<dbReference type="PANTHER" id="PTHR13937:SF0">
    <property type="entry name" value="EUKARYOTIC TRANSLATION INITIATION FACTOR 3 SUBUNIT C-RELATED"/>
    <property type="match status" value="1"/>
</dbReference>
<feature type="domain" description="PCI" evidence="7">
    <location>
        <begin position="639"/>
        <end position="812"/>
    </location>
</feature>
<feature type="compositionally biased region" description="Acidic residues" evidence="6">
    <location>
        <begin position="266"/>
        <end position="276"/>
    </location>
</feature>
<dbReference type="GO" id="GO:0003723">
    <property type="term" value="F:RNA binding"/>
    <property type="evidence" value="ECO:0007669"/>
    <property type="project" value="InterPro"/>
</dbReference>
<evidence type="ECO:0000256" key="1">
    <source>
        <dbReference type="ARBA" id="ARBA00022490"/>
    </source>
</evidence>
<feature type="compositionally biased region" description="Gly residues" evidence="6">
    <location>
        <begin position="871"/>
        <end position="885"/>
    </location>
</feature>
<feature type="coiled-coil region" evidence="5">
    <location>
        <begin position="200"/>
        <end position="227"/>
    </location>
</feature>
<keyword evidence="3 4" id="KW-0648">Protein biosynthesis</keyword>
<dbReference type="Pfam" id="PF01399">
    <property type="entry name" value="PCI"/>
    <property type="match status" value="1"/>
</dbReference>
<reference evidence="8" key="1">
    <citation type="submission" date="2020-04" db="EMBL/GenBank/DDBJ databases">
        <title>Analysis of mating type loci in Filobasidium floriforme.</title>
        <authorList>
            <person name="Nowrousian M."/>
        </authorList>
    </citation>
    <scope>NUCLEOTIDE SEQUENCE</scope>
    <source>
        <strain evidence="8">CBS 6242</strain>
    </source>
</reference>
<dbReference type="PANTHER" id="PTHR13937">
    <property type="entry name" value="EUKARYOTIC TRANSLATION INITATION FACTOR 3, SUBUNIT 8 EIF3S8 -RELATED"/>
    <property type="match status" value="1"/>
</dbReference>
<dbReference type="GO" id="GO:0001732">
    <property type="term" value="P:formation of cytoplasmic translation initiation complex"/>
    <property type="evidence" value="ECO:0007669"/>
    <property type="project" value="UniProtKB-UniRule"/>
</dbReference>
<evidence type="ECO:0000256" key="5">
    <source>
        <dbReference type="SAM" id="Coils"/>
    </source>
</evidence>
<feature type="compositionally biased region" description="Basic and acidic residues" evidence="6">
    <location>
        <begin position="16"/>
        <end position="27"/>
    </location>
</feature>
<evidence type="ECO:0000313" key="8">
    <source>
        <dbReference type="EMBL" id="KAG7563144.1"/>
    </source>
</evidence>
<keyword evidence="1 4" id="KW-0963">Cytoplasm</keyword>
<dbReference type="PROSITE" id="PS50250">
    <property type="entry name" value="PCI"/>
    <property type="match status" value="1"/>
</dbReference>
<dbReference type="FunFam" id="1.10.10.10:FF:000300">
    <property type="entry name" value="Eukaryotic translation initiation factor 3 subunit C"/>
    <property type="match status" value="1"/>
</dbReference>
<evidence type="ECO:0000256" key="6">
    <source>
        <dbReference type="SAM" id="MobiDB-lite"/>
    </source>
</evidence>
<feature type="region of interest" description="Disordered" evidence="6">
    <location>
        <begin position="1"/>
        <end position="114"/>
    </location>
</feature>
<dbReference type="Pfam" id="PF05470">
    <property type="entry name" value="eIF-3c_N"/>
    <property type="match status" value="1"/>
</dbReference>
<keyword evidence="5" id="KW-0175">Coiled coil</keyword>
<name>A0A8K0JPL2_9TREE</name>
<comment type="subunit">
    <text evidence="4">Component of the eukaryotic translation initiation factor 3 (eIF-3) complex.</text>
</comment>
<comment type="similarity">
    <text evidence="4">Belongs to the eIF-3 subunit C family.</text>
</comment>
<proteinExistence type="inferred from homology"/>
<evidence type="ECO:0000256" key="4">
    <source>
        <dbReference type="HAMAP-Rule" id="MF_03002"/>
    </source>
</evidence>
<feature type="compositionally biased region" description="Acidic residues" evidence="6">
    <location>
        <begin position="50"/>
        <end position="77"/>
    </location>
</feature>
<protein>
    <recommendedName>
        <fullName evidence="4">Eukaryotic translation initiation factor 3 subunit C</fullName>
        <shortName evidence="4">eIF3c</shortName>
    </recommendedName>
    <alternativeName>
        <fullName evidence="4">Eukaryotic translation initiation factor 3 93 kDa subunit homolog</fullName>
        <shortName evidence="4">eIF3 p93</shortName>
    </alternativeName>
    <alternativeName>
        <fullName evidence="4">Translation initiation factor eIF3, p93 subunit homolog</fullName>
    </alternativeName>
</protein>
<comment type="subcellular location">
    <subcellularLocation>
        <location evidence="4">Cytoplasm</location>
    </subcellularLocation>
</comment>
<feature type="compositionally biased region" description="Basic and acidic residues" evidence="6">
    <location>
        <begin position="246"/>
        <end position="265"/>
    </location>
</feature>
<accession>A0A8K0JPL2</accession>
<dbReference type="SMART" id="SM00088">
    <property type="entry name" value="PINT"/>
    <property type="match status" value="1"/>
</dbReference>
<dbReference type="EMBL" id="JABELV010000020">
    <property type="protein sequence ID" value="KAG7563144.1"/>
    <property type="molecule type" value="Genomic_DNA"/>
</dbReference>
<dbReference type="InterPro" id="IPR000717">
    <property type="entry name" value="PCI_dom"/>
</dbReference>
<feature type="region of interest" description="Disordered" evidence="6">
    <location>
        <begin position="241"/>
        <end position="280"/>
    </location>
</feature>
<dbReference type="Proteomes" id="UP000812966">
    <property type="component" value="Unassembled WGS sequence"/>
</dbReference>
<dbReference type="GO" id="GO:0016282">
    <property type="term" value="C:eukaryotic 43S preinitiation complex"/>
    <property type="evidence" value="ECO:0007669"/>
    <property type="project" value="UniProtKB-UniRule"/>
</dbReference>
<dbReference type="GO" id="GO:0003743">
    <property type="term" value="F:translation initiation factor activity"/>
    <property type="evidence" value="ECO:0007669"/>
    <property type="project" value="UniProtKB-UniRule"/>
</dbReference>
<dbReference type="GO" id="GO:0005852">
    <property type="term" value="C:eukaryotic translation initiation factor 3 complex"/>
    <property type="evidence" value="ECO:0007669"/>
    <property type="project" value="UniProtKB-UniRule"/>
</dbReference>
<dbReference type="GO" id="GO:0033290">
    <property type="term" value="C:eukaryotic 48S preinitiation complex"/>
    <property type="evidence" value="ECO:0007669"/>
    <property type="project" value="UniProtKB-UniRule"/>
</dbReference>
<sequence>MSFFRGGSDSESSDEESLRSTDDERKQVKPKSKLAKSASMFLAGGGSDSSSDDDDDSDDSDSDSDDSDSDDDSDDEGDKAVKKGRGGAAAFLRGAVSDDESDDDGPKVVKSAKDKRLEEMEATVKVMDNASKINDWVAINNEFDKLVRFVARHQTLTSTLPPAAQTPALFIKSIIDMDAQITETAKKEKDSKKKMNAANAKGLNGMKQKVKKQLREFENAVNEYKKDPEAFEAAYEAAVTGSGSAADKEQKQRAREARQARKAAGEEGEEGQEGDDFMTVGRGGRALQLTSEGVFKTLKSIAENRGRKNVDRAETIKILTRLLEVSTTPYQKIRVLLATIASRLDYSANLASIPHDSWVSALHETNQLITMLLSEHKEYVVAEETEEYDDMIERTPTSEGVTDGRVKVRGSLISFVENLDNEFTKTLQNSDQHGSEYVERLREERPLYETIVKAQVLFEREGWSEPTARAVMRRLEHVYSKPSAIVEVLERSAVSSLTGETSGVTNLSTPQSANDLVYALAVNLYRDAPALIRTRAMLCHIYHNAANGKYHEARDMLLMSHLQASIQHADVTTQILYNRVVVQIGLAAFKKGLVSECQSTLLEIFASQRAKELLAQGIQRFSNNTPEQELIEKRRLLPFHMHINLELLETAFLVSSMLIEIPLLASLDTDEAKRKAVSRPFRRLLEQADRQAFMGPPESARDHIMQASKALQNGQWEKARDLILSIKIWSLLENAAEVKEKLSRKIQEEGLRTYLFTYAPYYDSISLDLLASTFALPRGTVTAIASKMIWTEELVASLDQIDGVVVFHRVEQNRVQQLAQELASKAEQLLEQNERVLDQKLGTNDNRPDGERGARQGDGGRGRNERRGRGGYRGGRGSGRGGFNSGLGSNKVRA</sequence>
<comment type="caution">
    <text evidence="8">The sequence shown here is derived from an EMBL/GenBank/DDBJ whole genome shotgun (WGS) entry which is preliminary data.</text>
</comment>
<dbReference type="Gene3D" id="1.10.10.10">
    <property type="entry name" value="Winged helix-like DNA-binding domain superfamily/Winged helix DNA-binding domain"/>
    <property type="match status" value="1"/>
</dbReference>
<evidence type="ECO:0000256" key="3">
    <source>
        <dbReference type="ARBA" id="ARBA00022917"/>
    </source>
</evidence>
<dbReference type="HAMAP" id="MF_03002">
    <property type="entry name" value="eIF3c"/>
    <property type="match status" value="1"/>
</dbReference>
<dbReference type="GO" id="GO:0031369">
    <property type="term" value="F:translation initiation factor binding"/>
    <property type="evidence" value="ECO:0007669"/>
    <property type="project" value="InterPro"/>
</dbReference>
<comment type="function">
    <text evidence="4">Component of the eukaryotic translation initiation factor 3 (eIF-3) complex, which is involved in protein synthesis of a specialized repertoire of mRNAs and, together with other initiation factors, stimulates binding of mRNA and methionyl-tRNAi to the 40S ribosome. The eIF-3 complex specifically targets and initiates translation of a subset of mRNAs involved in cell proliferation.</text>
</comment>
<gene>
    <name evidence="4" type="primary">NIP1</name>
    <name evidence="8" type="ORF">FFLO_01452</name>
</gene>
<dbReference type="InterPro" id="IPR036390">
    <property type="entry name" value="WH_DNA-bd_sf"/>
</dbReference>
<dbReference type="InterPro" id="IPR008905">
    <property type="entry name" value="EIF3C_N_dom"/>
</dbReference>
<feature type="compositionally biased region" description="Basic and acidic residues" evidence="6">
    <location>
        <begin position="104"/>
        <end position="114"/>
    </location>
</feature>
<keyword evidence="2 4" id="KW-0396">Initiation factor</keyword>
<feature type="compositionally biased region" description="Basic and acidic residues" evidence="6">
    <location>
        <begin position="846"/>
        <end position="868"/>
    </location>
</feature>
<evidence type="ECO:0000313" key="9">
    <source>
        <dbReference type="Proteomes" id="UP000812966"/>
    </source>
</evidence>
<organism evidence="8 9">
    <name type="scientific">Filobasidium floriforme</name>
    <dbReference type="NCBI Taxonomy" id="5210"/>
    <lineage>
        <taxon>Eukaryota</taxon>
        <taxon>Fungi</taxon>
        <taxon>Dikarya</taxon>
        <taxon>Basidiomycota</taxon>
        <taxon>Agaricomycotina</taxon>
        <taxon>Tremellomycetes</taxon>
        <taxon>Filobasidiales</taxon>
        <taxon>Filobasidiaceae</taxon>
        <taxon>Filobasidium</taxon>
    </lineage>
</organism>
<dbReference type="SUPFAM" id="SSF46785">
    <property type="entry name" value="Winged helix' DNA-binding domain"/>
    <property type="match status" value="1"/>
</dbReference>
<keyword evidence="9" id="KW-1185">Reference proteome</keyword>